<dbReference type="SUPFAM" id="SSF56219">
    <property type="entry name" value="DNase I-like"/>
    <property type="match status" value="1"/>
</dbReference>
<dbReference type="Gene3D" id="3.60.10.10">
    <property type="entry name" value="Endonuclease/exonuclease/phosphatase"/>
    <property type="match status" value="1"/>
</dbReference>
<feature type="domain" description="Endonuclease/exonuclease/phosphatase" evidence="1">
    <location>
        <begin position="391"/>
        <end position="608"/>
    </location>
</feature>
<dbReference type="InterPro" id="IPR005135">
    <property type="entry name" value="Endo/exonuclease/phosphatase"/>
</dbReference>
<dbReference type="SUPFAM" id="SSF49899">
    <property type="entry name" value="Concanavalin A-like lectins/glucanases"/>
    <property type="match status" value="1"/>
</dbReference>
<dbReference type="InterPro" id="IPR036691">
    <property type="entry name" value="Endo/exonu/phosph_ase_sf"/>
</dbReference>
<name>W2UMY0_9FLAO</name>
<evidence type="ECO:0000259" key="1">
    <source>
        <dbReference type="Pfam" id="PF03372"/>
    </source>
</evidence>
<gene>
    <name evidence="2" type="ORF">P278_27640</name>
</gene>
<dbReference type="eggNOG" id="COG0708">
    <property type="taxonomic scope" value="Bacteria"/>
</dbReference>
<dbReference type="EMBL" id="AYXY01000023">
    <property type="protein sequence ID" value="ETN94821.1"/>
    <property type="molecule type" value="Genomic_DNA"/>
</dbReference>
<dbReference type="PATRIC" id="fig|1286632.3.peg.2758"/>
<dbReference type="Gene3D" id="2.60.120.200">
    <property type="match status" value="1"/>
</dbReference>
<dbReference type="Pfam" id="PF03372">
    <property type="entry name" value="Exo_endo_phos"/>
    <property type="match status" value="1"/>
</dbReference>
<accession>W2UMY0</accession>
<proteinExistence type="predicted"/>
<dbReference type="STRING" id="376730.SAMN04487906_1440"/>
<dbReference type="Pfam" id="PF13385">
    <property type="entry name" value="Laminin_G_3"/>
    <property type="match status" value="1"/>
</dbReference>
<dbReference type="InterPro" id="IPR013320">
    <property type="entry name" value="ConA-like_dom_sf"/>
</dbReference>
<sequence>MCIFKKRNKKKEKMFRINSFKSFRRKKLIGIGALITMLHVQFLGAQSNVIVDFETLKSNKHQSLNGVSGKGLLVKADDVPFQLPQSDQFDFDFKNDFSVMFWVKTEVSSSERAVLLSQKPFVTSDLESQKIPGWVFYMSDGTWAWNVGSGSRRITYERDNGSIMPLNDGAWHLLGMTYDASKGEIRLYYDGINRAIYNLSDQKGLKFENDYMLSIGQSIDRAESKKDRLDHIDQGAEKLQKLVDVFLEVSVKNGGSSLSSDDLIDLVVDPEMLLQQKGVNGAGEEDLERIEGKRKELKKNPYTVYQVKDFMQVAPLKTLYYLKGKSIKIDKKEALRFVNKELFSSPNFAIDQISLSQMVFTPKEVVEEYTKFKGLKKLNKSNKIETITAAVWNIHHGGIHNTLEEDGWDSRKRIVEMLKAKNADVIMMQETYSSGDFIAAELGYYFATTVDWDYLNQGTNISVLSRYPIDEISVPEKASFMNLCAKIALTDSQDIYVMSNWYGMSSFPIVFDFHKNRFETADEIPVLFGGDFNAIPNTDGGESIAAETLLKYGFTDAYRSLYPNVQTHPGYTFQDGRRIDQLYYLGKKLKNTNTQIISSWPEGFPSDHYMILSDFTIK</sequence>
<evidence type="ECO:0000313" key="2">
    <source>
        <dbReference type="EMBL" id="ETN94821.1"/>
    </source>
</evidence>
<organism evidence="2 3">
    <name type="scientific">Zhouia amylolytica AD3</name>
    <dbReference type="NCBI Taxonomy" id="1286632"/>
    <lineage>
        <taxon>Bacteria</taxon>
        <taxon>Pseudomonadati</taxon>
        <taxon>Bacteroidota</taxon>
        <taxon>Flavobacteriia</taxon>
        <taxon>Flavobacteriales</taxon>
        <taxon>Flavobacteriaceae</taxon>
        <taxon>Zhouia</taxon>
    </lineage>
</organism>
<dbReference type="PANTHER" id="PTHR14859:SF1">
    <property type="entry name" value="PGAP2-INTERACTING PROTEIN"/>
    <property type="match status" value="1"/>
</dbReference>
<dbReference type="Proteomes" id="UP000018850">
    <property type="component" value="Unassembled WGS sequence"/>
</dbReference>
<comment type="caution">
    <text evidence="2">The sequence shown here is derived from an EMBL/GenBank/DDBJ whole genome shotgun (WGS) entry which is preliminary data.</text>
</comment>
<dbReference type="GO" id="GO:0016020">
    <property type="term" value="C:membrane"/>
    <property type="evidence" value="ECO:0007669"/>
    <property type="project" value="GOC"/>
</dbReference>
<dbReference type="InterPro" id="IPR051916">
    <property type="entry name" value="GPI-anchor_lipid_remodeler"/>
</dbReference>
<keyword evidence="3" id="KW-1185">Reference proteome</keyword>
<dbReference type="AlphaFoldDB" id="W2UMY0"/>
<reference evidence="3" key="1">
    <citation type="submission" date="2013-11" db="EMBL/GenBank/DDBJ databases">
        <title>Draft genome sequence from a member of Zhouia, isolated tidal flat.</title>
        <authorList>
            <person name="Jin H."/>
            <person name="Jeon C.O."/>
        </authorList>
    </citation>
    <scope>NUCLEOTIDE SEQUENCE [LARGE SCALE GENOMIC DNA]</scope>
    <source>
        <strain evidence="3">AD3</strain>
    </source>
</reference>
<reference evidence="2 3" key="2">
    <citation type="journal article" date="2016" name="Genome Announc.">
        <title>Draft Genome Sequence of Zhouia amylolytica AD3, Isolated from Tidal Flat Sediment.</title>
        <authorList>
            <person name="Jia B."/>
            <person name="Jin H.M."/>
            <person name="Lee H.J."/>
            <person name="Jeon C.O."/>
        </authorList>
    </citation>
    <scope>NUCLEOTIDE SEQUENCE [LARGE SCALE GENOMIC DNA]</scope>
    <source>
        <strain evidence="2 3">AD3</strain>
    </source>
</reference>
<dbReference type="GO" id="GO:0005975">
    <property type="term" value="P:carbohydrate metabolic process"/>
    <property type="evidence" value="ECO:0007669"/>
    <property type="project" value="UniProtKB-ARBA"/>
</dbReference>
<dbReference type="GO" id="GO:0004553">
    <property type="term" value="F:hydrolase activity, hydrolyzing O-glycosyl compounds"/>
    <property type="evidence" value="ECO:0007669"/>
    <property type="project" value="UniProtKB-ARBA"/>
</dbReference>
<dbReference type="PANTHER" id="PTHR14859">
    <property type="entry name" value="CALCOFLUOR WHITE HYPERSENSITIVE PROTEIN PRECURSOR"/>
    <property type="match status" value="1"/>
</dbReference>
<evidence type="ECO:0000313" key="3">
    <source>
        <dbReference type="Proteomes" id="UP000018850"/>
    </source>
</evidence>
<protein>
    <recommendedName>
        <fullName evidence="1">Endonuclease/exonuclease/phosphatase domain-containing protein</fullName>
    </recommendedName>
</protein>
<dbReference type="GO" id="GO:0006506">
    <property type="term" value="P:GPI anchor biosynthetic process"/>
    <property type="evidence" value="ECO:0007669"/>
    <property type="project" value="TreeGrafter"/>
</dbReference>